<feature type="region of interest" description="Disordered" evidence="1">
    <location>
        <begin position="40"/>
        <end position="66"/>
    </location>
</feature>
<dbReference type="RefSeq" id="WP_133402149.1">
    <property type="nucleotide sequence ID" value="NZ_SMTK01000001.1"/>
</dbReference>
<feature type="chain" id="PRO_5039343038" description="PKD domain-containing protein" evidence="2">
    <location>
        <begin position="28"/>
        <end position="318"/>
    </location>
</feature>
<evidence type="ECO:0000256" key="2">
    <source>
        <dbReference type="SAM" id="SignalP"/>
    </source>
</evidence>
<dbReference type="EMBL" id="SMTK01000001">
    <property type="protein sequence ID" value="TDK27721.1"/>
    <property type="molecule type" value="Genomic_DNA"/>
</dbReference>
<dbReference type="Gene3D" id="2.60.40.10">
    <property type="entry name" value="Immunoglobulins"/>
    <property type="match status" value="1"/>
</dbReference>
<proteinExistence type="predicted"/>
<keyword evidence="2" id="KW-0732">Signal</keyword>
<feature type="domain" description="PKD" evidence="3">
    <location>
        <begin position="211"/>
        <end position="259"/>
    </location>
</feature>
<dbReference type="CDD" id="cd00146">
    <property type="entry name" value="PKD"/>
    <property type="match status" value="1"/>
</dbReference>
<dbReference type="AlphaFoldDB" id="A0A4R5U256"/>
<evidence type="ECO:0000313" key="5">
    <source>
        <dbReference type="Proteomes" id="UP000295411"/>
    </source>
</evidence>
<dbReference type="Pfam" id="PF00801">
    <property type="entry name" value="PKD"/>
    <property type="match status" value="1"/>
</dbReference>
<dbReference type="OrthoDB" id="5192284at2"/>
<feature type="region of interest" description="Disordered" evidence="1">
    <location>
        <begin position="122"/>
        <end position="148"/>
    </location>
</feature>
<dbReference type="SUPFAM" id="SSF49299">
    <property type="entry name" value="PKD domain"/>
    <property type="match status" value="1"/>
</dbReference>
<evidence type="ECO:0000313" key="4">
    <source>
        <dbReference type="EMBL" id="TDK27721.1"/>
    </source>
</evidence>
<dbReference type="InterPro" id="IPR035986">
    <property type="entry name" value="PKD_dom_sf"/>
</dbReference>
<sequence>MTAFKVLAGVGFAALGFLLAHPASASADGSGVTFDENEVGARNISRSEADGTMPRRGSSGTSAEQSAALPVDDGIDYYYERVCTSRTGESLDPARCVLLNAQCDAKPDGVFVEWIQVDRRTDPPRETRTGRNACIYPGEAPEPPTAGEPAAEPVVITIAEFQSQPIAPSVVFSQPRNFGLKNAHSNVYAEAQEQEFTFAFRNAEVRLRAWPVSYRWDYGDGTSATTTVPGSSAEGDAFNTETPTSHQYLDTGDYNVTLTTFFAGDYSVDGGPFQPIAGQAEVPSAPHLMSIWRTEAHSVADDCLENPSGIGCTTPLDR</sequence>
<evidence type="ECO:0000256" key="1">
    <source>
        <dbReference type="SAM" id="MobiDB-lite"/>
    </source>
</evidence>
<gene>
    <name evidence="4" type="ORF">E2F48_00855</name>
</gene>
<reference evidence="4 5" key="1">
    <citation type="submission" date="2019-03" db="EMBL/GenBank/DDBJ databases">
        <title>Arthrobacter sp. nov., an bacterium isolated from biocrust in Mu Us Desert.</title>
        <authorList>
            <person name="Lixiong L."/>
        </authorList>
    </citation>
    <scope>NUCLEOTIDE SEQUENCE [LARGE SCALE GENOMIC DNA]</scope>
    <source>
        <strain evidence="4 5">SLN-3</strain>
    </source>
</reference>
<evidence type="ECO:0000259" key="3">
    <source>
        <dbReference type="PROSITE" id="PS50093"/>
    </source>
</evidence>
<dbReference type="GO" id="GO:0005975">
    <property type="term" value="P:carbohydrate metabolic process"/>
    <property type="evidence" value="ECO:0007669"/>
    <property type="project" value="UniProtKB-ARBA"/>
</dbReference>
<accession>A0A4R5U256</accession>
<feature type="signal peptide" evidence="2">
    <location>
        <begin position="1"/>
        <end position="27"/>
    </location>
</feature>
<organism evidence="4 5">
    <name type="scientific">Arthrobacter crusticola</name>
    <dbReference type="NCBI Taxonomy" id="2547960"/>
    <lineage>
        <taxon>Bacteria</taxon>
        <taxon>Bacillati</taxon>
        <taxon>Actinomycetota</taxon>
        <taxon>Actinomycetes</taxon>
        <taxon>Micrococcales</taxon>
        <taxon>Micrococcaceae</taxon>
        <taxon>Arthrobacter</taxon>
    </lineage>
</organism>
<name>A0A4R5U256_9MICC</name>
<keyword evidence="5" id="KW-1185">Reference proteome</keyword>
<protein>
    <recommendedName>
        <fullName evidence="3">PKD domain-containing protein</fullName>
    </recommendedName>
</protein>
<dbReference type="Proteomes" id="UP000295411">
    <property type="component" value="Unassembled WGS sequence"/>
</dbReference>
<comment type="caution">
    <text evidence="4">The sequence shown here is derived from an EMBL/GenBank/DDBJ whole genome shotgun (WGS) entry which is preliminary data.</text>
</comment>
<dbReference type="PROSITE" id="PS50093">
    <property type="entry name" value="PKD"/>
    <property type="match status" value="1"/>
</dbReference>
<dbReference type="InterPro" id="IPR013783">
    <property type="entry name" value="Ig-like_fold"/>
</dbReference>
<dbReference type="InterPro" id="IPR000601">
    <property type="entry name" value="PKD_dom"/>
</dbReference>